<evidence type="ECO:0000256" key="1">
    <source>
        <dbReference type="SAM" id="MobiDB-lite"/>
    </source>
</evidence>
<proteinExistence type="predicted"/>
<comment type="caution">
    <text evidence="2">The sequence shown here is derived from an EMBL/GenBank/DDBJ whole genome shotgun (WGS) entry which is preliminary data.</text>
</comment>
<protein>
    <submittedName>
        <fullName evidence="2">Uncharacterized protein</fullName>
    </submittedName>
</protein>
<name>A0A7W8F6J3_9ACTN</name>
<dbReference type="EMBL" id="JACHJE010000002">
    <property type="protein sequence ID" value="MBB5123887.1"/>
    <property type="molecule type" value="Genomic_DNA"/>
</dbReference>
<feature type="compositionally biased region" description="Basic and acidic residues" evidence="1">
    <location>
        <begin position="1"/>
        <end position="18"/>
    </location>
</feature>
<evidence type="ECO:0000313" key="2">
    <source>
        <dbReference type="EMBL" id="MBB5123887.1"/>
    </source>
</evidence>
<gene>
    <name evidence="2" type="ORF">FHS32_000615</name>
</gene>
<accession>A0A7W8F6J3</accession>
<sequence>MDRAIADGAEDRTTDTVHRLTGRPPHGFRTVAAREAARVPREPLVADSVPAPVGRARFGLSRIQPCCQGRVGQASHEKRRTADRFDLVGEL</sequence>
<organism evidence="2 3">
    <name type="scientific">Streptomyces griseoloalbus</name>
    <dbReference type="NCBI Taxonomy" id="67303"/>
    <lineage>
        <taxon>Bacteria</taxon>
        <taxon>Bacillati</taxon>
        <taxon>Actinomycetota</taxon>
        <taxon>Actinomycetes</taxon>
        <taxon>Kitasatosporales</taxon>
        <taxon>Streptomycetaceae</taxon>
        <taxon>Streptomyces</taxon>
    </lineage>
</organism>
<dbReference type="Proteomes" id="UP000568022">
    <property type="component" value="Unassembled WGS sequence"/>
</dbReference>
<reference evidence="2 3" key="1">
    <citation type="submission" date="2020-08" db="EMBL/GenBank/DDBJ databases">
        <title>Genomic Encyclopedia of Type Strains, Phase III (KMG-III): the genomes of soil and plant-associated and newly described type strains.</title>
        <authorList>
            <person name="Whitman W."/>
        </authorList>
    </citation>
    <scope>NUCLEOTIDE SEQUENCE [LARGE SCALE GENOMIC DNA]</scope>
    <source>
        <strain evidence="2 3">CECT 3226</strain>
    </source>
</reference>
<feature type="region of interest" description="Disordered" evidence="1">
    <location>
        <begin position="1"/>
        <end position="26"/>
    </location>
</feature>
<dbReference type="AlphaFoldDB" id="A0A7W8F6J3"/>
<keyword evidence="3" id="KW-1185">Reference proteome</keyword>
<evidence type="ECO:0000313" key="3">
    <source>
        <dbReference type="Proteomes" id="UP000568022"/>
    </source>
</evidence>